<protein>
    <submittedName>
        <fullName evidence="1">Uncharacterized protein</fullName>
    </submittedName>
</protein>
<dbReference type="EMBL" id="GBRH01263400">
    <property type="protein sequence ID" value="JAD34495.1"/>
    <property type="molecule type" value="Transcribed_RNA"/>
</dbReference>
<reference evidence="1" key="2">
    <citation type="journal article" date="2015" name="Data Brief">
        <title>Shoot transcriptome of the giant reed, Arundo donax.</title>
        <authorList>
            <person name="Barrero R.A."/>
            <person name="Guerrero F.D."/>
            <person name="Moolhuijzen P."/>
            <person name="Goolsby J.A."/>
            <person name="Tidwell J."/>
            <person name="Bellgard S.E."/>
            <person name="Bellgard M.I."/>
        </authorList>
    </citation>
    <scope>NUCLEOTIDE SEQUENCE</scope>
    <source>
        <tissue evidence="1">Shoot tissue taken approximately 20 cm above the soil surface</tissue>
    </source>
</reference>
<evidence type="ECO:0000313" key="1">
    <source>
        <dbReference type="EMBL" id="JAD34495.1"/>
    </source>
</evidence>
<proteinExistence type="predicted"/>
<sequence length="56" mass="6094">MSTSTRNSRFPCNPSLSSCLTAITSIVSGMYPLYTLPKPPSPSRFSWLKELVASAN</sequence>
<organism evidence="1">
    <name type="scientific">Arundo donax</name>
    <name type="common">Giant reed</name>
    <name type="synonym">Donax arundinaceus</name>
    <dbReference type="NCBI Taxonomy" id="35708"/>
    <lineage>
        <taxon>Eukaryota</taxon>
        <taxon>Viridiplantae</taxon>
        <taxon>Streptophyta</taxon>
        <taxon>Embryophyta</taxon>
        <taxon>Tracheophyta</taxon>
        <taxon>Spermatophyta</taxon>
        <taxon>Magnoliopsida</taxon>
        <taxon>Liliopsida</taxon>
        <taxon>Poales</taxon>
        <taxon>Poaceae</taxon>
        <taxon>PACMAD clade</taxon>
        <taxon>Arundinoideae</taxon>
        <taxon>Arundineae</taxon>
        <taxon>Arundo</taxon>
    </lineage>
</organism>
<dbReference type="AlphaFoldDB" id="A0A0A8ZCL6"/>
<accession>A0A0A8ZCL6</accession>
<name>A0A0A8ZCL6_ARUDO</name>
<reference evidence="1" key="1">
    <citation type="submission" date="2014-09" db="EMBL/GenBank/DDBJ databases">
        <authorList>
            <person name="Magalhaes I.L.F."/>
            <person name="Oliveira U."/>
            <person name="Santos F.R."/>
            <person name="Vidigal T.H.D.A."/>
            <person name="Brescovit A.D."/>
            <person name="Santos A.J."/>
        </authorList>
    </citation>
    <scope>NUCLEOTIDE SEQUENCE</scope>
    <source>
        <tissue evidence="1">Shoot tissue taken approximately 20 cm above the soil surface</tissue>
    </source>
</reference>